<evidence type="ECO:0000256" key="3">
    <source>
        <dbReference type="ARBA" id="ARBA00022630"/>
    </source>
</evidence>
<feature type="domain" description="Acyl-CoA dehydrogenase/oxidase N-terminal" evidence="9">
    <location>
        <begin position="11"/>
        <end position="141"/>
    </location>
</feature>
<comment type="similarity">
    <text evidence="2 6">Belongs to the acyl-CoA dehydrogenase family.</text>
</comment>
<keyword evidence="11" id="KW-1185">Reference proteome</keyword>
<protein>
    <submittedName>
        <fullName evidence="10">Acyl-CoA dehydrogenase</fullName>
    </submittedName>
</protein>
<dbReference type="InterPro" id="IPR009075">
    <property type="entry name" value="AcylCo_DH/oxidase_C"/>
</dbReference>
<evidence type="ECO:0000256" key="2">
    <source>
        <dbReference type="ARBA" id="ARBA00009347"/>
    </source>
</evidence>
<organism evidence="10 11">
    <name type="scientific">Vineibacter terrae</name>
    <dbReference type="NCBI Taxonomy" id="2586908"/>
    <lineage>
        <taxon>Bacteria</taxon>
        <taxon>Pseudomonadati</taxon>
        <taxon>Pseudomonadota</taxon>
        <taxon>Alphaproteobacteria</taxon>
        <taxon>Hyphomicrobiales</taxon>
        <taxon>Vineibacter</taxon>
    </lineage>
</organism>
<evidence type="ECO:0000313" key="10">
    <source>
        <dbReference type="EMBL" id="TXL80279.1"/>
    </source>
</evidence>
<dbReference type="CDD" id="cd00567">
    <property type="entry name" value="ACAD"/>
    <property type="match status" value="1"/>
</dbReference>
<keyword evidence="4 6" id="KW-0274">FAD</keyword>
<dbReference type="FunFam" id="1.20.140.10:FF:000001">
    <property type="entry name" value="Acyl-CoA dehydrogenase"/>
    <property type="match status" value="1"/>
</dbReference>
<evidence type="ECO:0000313" key="11">
    <source>
        <dbReference type="Proteomes" id="UP000321638"/>
    </source>
</evidence>
<comment type="cofactor">
    <cofactor evidence="1 6">
        <name>FAD</name>
        <dbReference type="ChEBI" id="CHEBI:57692"/>
    </cofactor>
</comment>
<dbReference type="SUPFAM" id="SSF47203">
    <property type="entry name" value="Acyl-CoA dehydrogenase C-terminal domain-like"/>
    <property type="match status" value="1"/>
</dbReference>
<dbReference type="EMBL" id="VDUZ01000004">
    <property type="protein sequence ID" value="TXL80279.1"/>
    <property type="molecule type" value="Genomic_DNA"/>
</dbReference>
<evidence type="ECO:0000256" key="6">
    <source>
        <dbReference type="RuleBase" id="RU362125"/>
    </source>
</evidence>
<name>A0A5C8PT71_9HYPH</name>
<dbReference type="Pfam" id="PF02770">
    <property type="entry name" value="Acyl-CoA_dh_M"/>
    <property type="match status" value="1"/>
</dbReference>
<evidence type="ECO:0000256" key="5">
    <source>
        <dbReference type="ARBA" id="ARBA00023002"/>
    </source>
</evidence>
<dbReference type="AlphaFoldDB" id="A0A5C8PT71"/>
<evidence type="ECO:0000256" key="1">
    <source>
        <dbReference type="ARBA" id="ARBA00001974"/>
    </source>
</evidence>
<dbReference type="InterPro" id="IPR037069">
    <property type="entry name" value="AcylCoA_DH/ox_N_sf"/>
</dbReference>
<dbReference type="Proteomes" id="UP000321638">
    <property type="component" value="Unassembled WGS sequence"/>
</dbReference>
<dbReference type="OrthoDB" id="9775090at2"/>
<dbReference type="InterPro" id="IPR009100">
    <property type="entry name" value="AcylCoA_DH/oxidase_NM_dom_sf"/>
</dbReference>
<keyword evidence="3 6" id="KW-0285">Flavoprotein</keyword>
<comment type="caution">
    <text evidence="10">The sequence shown here is derived from an EMBL/GenBank/DDBJ whole genome shotgun (WGS) entry which is preliminary data.</text>
</comment>
<dbReference type="GO" id="GO:0003995">
    <property type="term" value="F:acyl-CoA dehydrogenase activity"/>
    <property type="evidence" value="ECO:0007669"/>
    <property type="project" value="TreeGrafter"/>
</dbReference>
<dbReference type="PIRSF" id="PIRSF016578">
    <property type="entry name" value="HsaA"/>
    <property type="match status" value="1"/>
</dbReference>
<proteinExistence type="inferred from homology"/>
<dbReference type="PANTHER" id="PTHR43884">
    <property type="entry name" value="ACYL-COA DEHYDROGENASE"/>
    <property type="match status" value="1"/>
</dbReference>
<keyword evidence="5 6" id="KW-0560">Oxidoreductase</keyword>
<sequence>MAALAFDIPDEIEAVCDGIARFIRAEVVPRHDRHHDLLTDPHQLYARDGRYVPQVVQLMREVRMAASQAGYYQMCVPEALGGGGMGLLAYFTAWERIYRQCGMHHWLGAYTLSHWAFGPSVVLREVTDTARQTILADMMAGRTSMCFGLSEPGAGSDAAMIRTRAEPDGNGWRIHGRKIWTTNAPQADWVIVFAVTDPERAKRKAGGISAFLVPTDAPGFQVESVIRLFGHAGGNEGQLVFDGVRVEPDQLVGTLHDGFKIGLLGVSLGRIYNTARAVGLGRWALEKALDYAKQREAFGQKIAEYQGVSFPLAESAMELHAAHLMGLNVATLLDRGERAIKELSMAKAYAVEAGFRAVDRAMQTHGAMGFTNELHLTHAWHDLRVINVADGTNEILRRTIAQRLLAGDTEL</sequence>
<feature type="domain" description="Acyl-CoA oxidase/dehydrogenase middle" evidence="8">
    <location>
        <begin position="146"/>
        <end position="244"/>
    </location>
</feature>
<dbReference type="Gene3D" id="1.10.540.10">
    <property type="entry name" value="Acyl-CoA dehydrogenase/oxidase, N-terminal domain"/>
    <property type="match status" value="1"/>
</dbReference>
<dbReference type="PANTHER" id="PTHR43884:SF40">
    <property type="entry name" value="ACYL-COA DEHYDROGENASE"/>
    <property type="match status" value="1"/>
</dbReference>
<dbReference type="FunFam" id="2.40.110.10:FF:000002">
    <property type="entry name" value="Acyl-CoA dehydrogenase fadE12"/>
    <property type="match status" value="1"/>
</dbReference>
<dbReference type="RefSeq" id="WP_147845694.1">
    <property type="nucleotide sequence ID" value="NZ_VDUZ01000004.1"/>
</dbReference>
<evidence type="ECO:0000259" key="8">
    <source>
        <dbReference type="Pfam" id="PF02770"/>
    </source>
</evidence>
<reference evidence="10 11" key="1">
    <citation type="submission" date="2019-06" db="EMBL/GenBank/DDBJ databases">
        <title>New taxonomy in bacterial strain CC-CFT640, isolated from vineyard.</title>
        <authorList>
            <person name="Lin S.-Y."/>
            <person name="Tsai C.-F."/>
            <person name="Young C.-C."/>
        </authorList>
    </citation>
    <scope>NUCLEOTIDE SEQUENCE [LARGE SCALE GENOMIC DNA]</scope>
    <source>
        <strain evidence="10 11">CC-CFT640</strain>
    </source>
</reference>
<evidence type="ECO:0000256" key="4">
    <source>
        <dbReference type="ARBA" id="ARBA00022827"/>
    </source>
</evidence>
<dbReference type="InterPro" id="IPR006091">
    <property type="entry name" value="Acyl-CoA_Oxase/DH_mid-dom"/>
</dbReference>
<feature type="domain" description="Acyl-CoA dehydrogenase/oxidase C-terminal" evidence="7">
    <location>
        <begin position="257"/>
        <end position="405"/>
    </location>
</feature>
<gene>
    <name evidence="10" type="ORF">FHP25_04380</name>
</gene>
<dbReference type="Gene3D" id="2.40.110.10">
    <property type="entry name" value="Butyryl-CoA Dehydrogenase, subunit A, domain 2"/>
    <property type="match status" value="1"/>
</dbReference>
<dbReference type="InterPro" id="IPR013786">
    <property type="entry name" value="AcylCoA_DH/ox_N"/>
</dbReference>
<dbReference type="InterPro" id="IPR036250">
    <property type="entry name" value="AcylCo_DH-like_C"/>
</dbReference>
<evidence type="ECO:0000259" key="9">
    <source>
        <dbReference type="Pfam" id="PF02771"/>
    </source>
</evidence>
<accession>A0A5C8PT71</accession>
<dbReference type="Pfam" id="PF00441">
    <property type="entry name" value="Acyl-CoA_dh_1"/>
    <property type="match status" value="1"/>
</dbReference>
<dbReference type="InterPro" id="IPR046373">
    <property type="entry name" value="Acyl-CoA_Oxase/DH_mid-dom_sf"/>
</dbReference>
<evidence type="ECO:0000259" key="7">
    <source>
        <dbReference type="Pfam" id="PF00441"/>
    </source>
</evidence>
<dbReference type="SUPFAM" id="SSF56645">
    <property type="entry name" value="Acyl-CoA dehydrogenase NM domain-like"/>
    <property type="match status" value="1"/>
</dbReference>
<dbReference type="GO" id="GO:0050660">
    <property type="term" value="F:flavin adenine dinucleotide binding"/>
    <property type="evidence" value="ECO:0007669"/>
    <property type="project" value="InterPro"/>
</dbReference>
<dbReference type="Gene3D" id="1.20.140.10">
    <property type="entry name" value="Butyryl-CoA Dehydrogenase, subunit A, domain 3"/>
    <property type="match status" value="1"/>
</dbReference>
<dbReference type="Pfam" id="PF02771">
    <property type="entry name" value="Acyl-CoA_dh_N"/>
    <property type="match status" value="1"/>
</dbReference>